<organism evidence="4">
    <name type="scientific">Harpegnathos saltator</name>
    <name type="common">Jerdon's jumping ant</name>
    <dbReference type="NCBI Taxonomy" id="610380"/>
    <lineage>
        <taxon>Eukaryota</taxon>
        <taxon>Metazoa</taxon>
        <taxon>Ecdysozoa</taxon>
        <taxon>Arthropoda</taxon>
        <taxon>Hexapoda</taxon>
        <taxon>Insecta</taxon>
        <taxon>Pterygota</taxon>
        <taxon>Neoptera</taxon>
        <taxon>Endopterygota</taxon>
        <taxon>Hymenoptera</taxon>
        <taxon>Apocrita</taxon>
        <taxon>Aculeata</taxon>
        <taxon>Formicoidea</taxon>
        <taxon>Formicidae</taxon>
        <taxon>Ponerinae</taxon>
        <taxon>Ponerini</taxon>
        <taxon>Harpegnathos</taxon>
    </lineage>
</organism>
<dbReference type="CDD" id="cd08688">
    <property type="entry name" value="C2_KIAA0528-like"/>
    <property type="match status" value="1"/>
</dbReference>
<feature type="region of interest" description="Disordered" evidence="1">
    <location>
        <begin position="678"/>
        <end position="697"/>
    </location>
</feature>
<feature type="region of interest" description="Disordered" evidence="1">
    <location>
        <begin position="1049"/>
        <end position="1078"/>
    </location>
</feature>
<dbReference type="InParanoid" id="E2C1M3"/>
<accession>E2C1M3</accession>
<dbReference type="InterPro" id="IPR037785">
    <property type="entry name" value="C2_C2CD5"/>
</dbReference>
<feature type="compositionally biased region" description="Basic and acidic residues" evidence="1">
    <location>
        <begin position="1297"/>
        <end position="1314"/>
    </location>
</feature>
<dbReference type="Pfam" id="PF00168">
    <property type="entry name" value="C2"/>
    <property type="match status" value="1"/>
</dbReference>
<name>E2C1M3_HARSA</name>
<evidence type="ECO:0000256" key="1">
    <source>
        <dbReference type="SAM" id="MobiDB-lite"/>
    </source>
</evidence>
<dbReference type="OrthoDB" id="419768at2759"/>
<dbReference type="InterPro" id="IPR056430">
    <property type="entry name" value="C2CD5_YbjQ-like_dom"/>
</dbReference>
<dbReference type="GO" id="GO:0005886">
    <property type="term" value="C:plasma membrane"/>
    <property type="evidence" value="ECO:0007669"/>
    <property type="project" value="TreeGrafter"/>
</dbReference>
<feature type="compositionally biased region" description="Basic and acidic residues" evidence="1">
    <location>
        <begin position="711"/>
        <end position="733"/>
    </location>
</feature>
<feature type="compositionally biased region" description="Polar residues" evidence="1">
    <location>
        <begin position="681"/>
        <end position="691"/>
    </location>
</feature>
<dbReference type="PROSITE" id="PS50004">
    <property type="entry name" value="C2"/>
    <property type="match status" value="1"/>
</dbReference>
<dbReference type="KEGG" id="hst:105188961"/>
<dbReference type="GO" id="GO:0005509">
    <property type="term" value="F:calcium ion binding"/>
    <property type="evidence" value="ECO:0007669"/>
    <property type="project" value="TreeGrafter"/>
</dbReference>
<dbReference type="GO" id="GO:0065002">
    <property type="term" value="P:intracellular protein transmembrane transport"/>
    <property type="evidence" value="ECO:0007669"/>
    <property type="project" value="TreeGrafter"/>
</dbReference>
<dbReference type="STRING" id="610380.E2C1M3"/>
<evidence type="ECO:0000313" key="3">
    <source>
        <dbReference type="EMBL" id="EFN78199.1"/>
    </source>
</evidence>
<reference evidence="3 4" key="1">
    <citation type="journal article" date="2010" name="Science">
        <title>Genomic comparison of the ants Camponotus floridanus and Harpegnathos saltator.</title>
        <authorList>
            <person name="Bonasio R."/>
            <person name="Zhang G."/>
            <person name="Ye C."/>
            <person name="Mutti N.S."/>
            <person name="Fang X."/>
            <person name="Qin N."/>
            <person name="Donahue G."/>
            <person name="Yang P."/>
            <person name="Li Q."/>
            <person name="Li C."/>
            <person name="Zhang P."/>
            <person name="Huang Z."/>
            <person name="Berger S.L."/>
            <person name="Reinberg D."/>
            <person name="Wang J."/>
            <person name="Liebig J."/>
        </authorList>
    </citation>
    <scope>NUCLEOTIDE SEQUENCE [LARGE SCALE GENOMIC DNA]</scope>
    <source>
        <strain evidence="3 4">R22 G/1</strain>
    </source>
</reference>
<feature type="compositionally biased region" description="Polar residues" evidence="1">
    <location>
        <begin position="496"/>
        <end position="507"/>
    </location>
</feature>
<feature type="region of interest" description="Disordered" evidence="1">
    <location>
        <begin position="846"/>
        <end position="872"/>
    </location>
</feature>
<feature type="region of interest" description="Disordered" evidence="1">
    <location>
        <begin position="1265"/>
        <end position="1314"/>
    </location>
</feature>
<dbReference type="GO" id="GO:0005544">
    <property type="term" value="F:calcium-dependent phospholipid binding"/>
    <property type="evidence" value="ECO:0007669"/>
    <property type="project" value="InterPro"/>
</dbReference>
<dbReference type="SMART" id="SM00239">
    <property type="entry name" value="C2"/>
    <property type="match status" value="1"/>
</dbReference>
<dbReference type="GO" id="GO:0090314">
    <property type="term" value="P:positive regulation of protein targeting to membrane"/>
    <property type="evidence" value="ECO:0007669"/>
    <property type="project" value="TreeGrafter"/>
</dbReference>
<feature type="compositionally biased region" description="Basic and acidic residues" evidence="1">
    <location>
        <begin position="511"/>
        <end position="520"/>
    </location>
</feature>
<dbReference type="PhylomeDB" id="E2C1M3"/>
<feature type="region of interest" description="Disordered" evidence="1">
    <location>
        <begin position="490"/>
        <end position="624"/>
    </location>
</feature>
<proteinExistence type="predicted"/>
<dbReference type="SUPFAM" id="SSF49562">
    <property type="entry name" value="C2 domain (Calcium/lipid-binding domain, CaLB)"/>
    <property type="match status" value="1"/>
</dbReference>
<dbReference type="Pfam" id="PF23025">
    <property type="entry name" value="YbjQ_2"/>
    <property type="match status" value="3"/>
</dbReference>
<feature type="region of interest" description="Disordered" evidence="1">
    <location>
        <begin position="1105"/>
        <end position="1129"/>
    </location>
</feature>
<dbReference type="InterPro" id="IPR056431">
    <property type="entry name" value="C2CD5_YbjQ-rel_dom"/>
</dbReference>
<sequence>MPGKIKVKILAGRNLPVMDRSGDTTDAYVELKFGNITYKTDVCRKSLNPQWNSEWYKFEVDDAELQDEPLQIRLMDHDTYSANDAIGKVYINLNPLLLPGMLPPVKNIWTLEATMNTSASSQGSVMTGWIPVYDTMHGIRGEVNIIIKVELFSDFNKFRQSSCGVQFFYSPNIPYGYHAQMIHGFVEELVVSDDPEYQWIDKIRTPRASNEARQTLFFKLSGEVQRKIGLKALDLGGNAVIGYLQNFDLEGESGIVARGIGTAVTLVKLHDVLGFPCDNANIEEIALALPSRTKMQTERFEADDGAPFTPIPVPASYPLCIPPRLADRTRFPFSHANSSSSLTRLETPGYVATRKKHAKRIPFFRSASTLSTPSLRTFSGSDVTPPEYLIDKTVRSLRTMLMPSEDTRKQSPKSSRLSRQIQNLRDQFDSVGEENHLALKTDRDSDADPVRSFIVSVRNPTRGPSSFKEAKTGKTMAALLIGSIQNMPLKDMGNVGPTSPVSSSNEQCNDEETKLCREEEVPLSVRKTTDGHIKTEQQLGREVLSSVGEISSSCDDDDDGDDDDDDNFSQDDDSSEDNTSYNILRDSRYSLDGNDGSDGTEDSVGSREGARTVRSSAGSCTDSTLQVDSDTTYRLSLNRNLASMEAVKLRHDEIPIITVDILDNTDSDTSIDASRLLLSDENPSPGASTSHDLTDTDVLVSRTTHSSVDKLEDAKDVTAKTSERPSLKVEENVGRGSSAMSGSDGSSHEKVHRVHLTRHQRDLCRTRGLSAQQSAQRESPSLSETENRSSRKRKDSAVESSRNATDDVGLSCAEMRTKAATMERQRSMLDLIKLIDTKMMVSGRASMRHDKGAVSLKSRRRKREKTRDIPTSLESSISRGSAFKRKRHGHREGDISCRVPRVCSTPDCLSADRQLISSFRPTSRSCDSSPLGLTNGRYRHHHYHRHHRHYYYYNNHRHHHHHHTRVSSSSSKRAAVVTDAFEISRRPLESLDETDIIALPDVAHSKPTATTNQPSSSADMARTVRRCSSVCNLGGTLCHIDRTKPTNTANMTHNSCVSRPSPDLRQQDEAASSVSPSYPLPTVPSVAAKVSQSPANRTLANVPLHRRSSDSDLSITPKGNSLGNNDRSMAAPLRTPAAVVRSMNQDTLEMLEYPFITMQHYPPGFILHIGGLVSSRSVKLLERISNLEEPEGRDAWWTEIRMEVRSHARALACNVVIGYKEETSICDDVCVLSAFGTAAVINLHNSAQEPDSVALNKLQLNTATAASVDSDREKSQQKSTTMMKTEKADSDTPVANHSERQTSKACRHSSESNDHEGSCGQTQLRCNLCHLPYSEKSVPFRVNVSKCAICKRGRVPDVMFTTIEVPANIPTTGRGCFIQATVCKNKKDLRGELNAKEISDCLPFLEYELHSLLLNKLKMKGMNAIFGLKLQVSVGERLIIGMAVGTALYLTALPPPTIPQIASGNSWHNDEQLAEIQKSIVETAKKNREFYHLKSVGISEAESTRITSTSDTDDSDEDLPEFDLGLGTRDACVLEVDDIEDMDRISSLMDDRPPDDFHVVNTQTIPGLEDLEIVRNLQMFSQISRTKIPVGQSATMPSKFFARLLQSLCFKLRRMVPCALCDMQFRVALPEQDEIQVTVIGMALGLGEPLKTDRYKKKIVCRSLSKDQVRKSDDSDMIFSLDEDHVDTNIISDNPVRTCTGSSAVLNNISMQKPRPRSPLRSKTFTAHRHKYVPLKGRYGVDITPLSYLPGGRIERYQGNLNFFFIRESTSIRENGGLSGFTHSFVMEILAIVRAHITALGGNAMVAFSMTQCVLLHSPHKNQGQCLINVGGDVVTVSYYADEKHSVVSNC</sequence>
<dbReference type="Gene3D" id="2.60.40.150">
    <property type="entry name" value="C2 domain"/>
    <property type="match status" value="1"/>
</dbReference>
<dbReference type="Proteomes" id="UP000008237">
    <property type="component" value="Unassembled WGS sequence"/>
</dbReference>
<feature type="compositionally biased region" description="Polar residues" evidence="1">
    <location>
        <begin position="613"/>
        <end position="624"/>
    </location>
</feature>
<feature type="compositionally biased region" description="Polar residues" evidence="1">
    <location>
        <begin position="1111"/>
        <end position="1127"/>
    </location>
</feature>
<feature type="domain" description="C2" evidence="2">
    <location>
        <begin position="1"/>
        <end position="106"/>
    </location>
</feature>
<dbReference type="InterPro" id="IPR000008">
    <property type="entry name" value="C2_dom"/>
</dbReference>
<dbReference type="InterPro" id="IPR035892">
    <property type="entry name" value="C2_domain_sf"/>
</dbReference>
<dbReference type="FunCoup" id="E2C1M3">
    <property type="interactions" value="1103"/>
</dbReference>
<dbReference type="GO" id="GO:0031340">
    <property type="term" value="P:positive regulation of vesicle fusion"/>
    <property type="evidence" value="ECO:0007669"/>
    <property type="project" value="TreeGrafter"/>
</dbReference>
<feature type="region of interest" description="Disordered" evidence="1">
    <location>
        <begin position="711"/>
        <end position="809"/>
    </location>
</feature>
<dbReference type="EMBL" id="GL451937">
    <property type="protein sequence ID" value="EFN78199.1"/>
    <property type="molecule type" value="Genomic_DNA"/>
</dbReference>
<evidence type="ECO:0000259" key="2">
    <source>
        <dbReference type="PROSITE" id="PS50004"/>
    </source>
</evidence>
<feature type="compositionally biased region" description="Polar residues" evidence="1">
    <location>
        <begin position="1049"/>
        <end position="1058"/>
    </location>
</feature>
<dbReference type="Pfam" id="PF23128">
    <property type="entry name" value="YbjQ_4"/>
    <property type="match status" value="1"/>
</dbReference>
<keyword evidence="4" id="KW-1185">Reference proteome</keyword>
<feature type="compositionally biased region" description="Acidic residues" evidence="1">
    <location>
        <begin position="554"/>
        <end position="576"/>
    </location>
</feature>
<dbReference type="PANTHER" id="PTHR37412:SF2">
    <property type="entry name" value="C2 DOMAIN-CONTAINING PROTEIN 5"/>
    <property type="match status" value="1"/>
</dbReference>
<dbReference type="GO" id="GO:0072659">
    <property type="term" value="P:protein localization to plasma membrane"/>
    <property type="evidence" value="ECO:0007669"/>
    <property type="project" value="TreeGrafter"/>
</dbReference>
<evidence type="ECO:0000313" key="4">
    <source>
        <dbReference type="Proteomes" id="UP000008237"/>
    </source>
</evidence>
<dbReference type="PANTHER" id="PTHR37412">
    <property type="entry name" value="C2 DOMAIN-CONTAINING PROTEIN 5"/>
    <property type="match status" value="1"/>
</dbReference>
<gene>
    <name evidence="3" type="ORF">EAI_08173</name>
</gene>
<dbReference type="OMA" id="TNTANMT"/>
<dbReference type="Pfam" id="PF23028">
    <property type="entry name" value="YbjQ_3"/>
    <property type="match status" value="1"/>
</dbReference>
<dbReference type="InterPro" id="IPR057815">
    <property type="entry name" value="C2CD5_C"/>
</dbReference>
<feature type="compositionally biased region" description="Low complexity" evidence="1">
    <location>
        <begin position="734"/>
        <end position="745"/>
    </location>
</feature>
<feature type="compositionally biased region" description="Polar residues" evidence="1">
    <location>
        <begin position="769"/>
        <end position="784"/>
    </location>
</feature>
<dbReference type="InterPro" id="IPR038983">
    <property type="entry name" value="C2CD5"/>
</dbReference>
<protein>
    <submittedName>
        <fullName evidence="3">Uncharacterized protein KIAA0528-like protein</fullName>
    </submittedName>
</protein>
<dbReference type="GO" id="GO:0010828">
    <property type="term" value="P:positive regulation of D-glucose transmembrane transport"/>
    <property type="evidence" value="ECO:0007669"/>
    <property type="project" value="TreeGrafter"/>
</dbReference>